<protein>
    <submittedName>
        <fullName evidence="2">Uncharacterized protein</fullName>
    </submittedName>
</protein>
<accession>A0ABT7RA78</accession>
<dbReference type="Proteomes" id="UP001224139">
    <property type="component" value="Unassembled WGS sequence"/>
</dbReference>
<gene>
    <name evidence="2" type="ORF">QUG02_17390</name>
</gene>
<keyword evidence="3" id="KW-1185">Reference proteome</keyword>
<feature type="region of interest" description="Disordered" evidence="1">
    <location>
        <begin position="1"/>
        <end position="25"/>
    </location>
</feature>
<evidence type="ECO:0000256" key="1">
    <source>
        <dbReference type="SAM" id="MobiDB-lite"/>
    </source>
</evidence>
<comment type="caution">
    <text evidence="2">The sequence shown here is derived from an EMBL/GenBank/DDBJ whole genome shotgun (WGS) entry which is preliminary data.</text>
</comment>
<organism evidence="2 3">
    <name type="scientific">Bacillus hominis</name>
    <dbReference type="NCBI Taxonomy" id="2817478"/>
    <lineage>
        <taxon>Bacteria</taxon>
        <taxon>Bacillati</taxon>
        <taxon>Bacillota</taxon>
        <taxon>Bacilli</taxon>
        <taxon>Bacillales</taxon>
        <taxon>Bacillaceae</taxon>
        <taxon>Bacillus</taxon>
        <taxon>Bacillus cereus group</taxon>
    </lineage>
</organism>
<dbReference type="EMBL" id="JAUCFG010000002">
    <property type="protein sequence ID" value="MDM5439838.1"/>
    <property type="molecule type" value="Genomic_DNA"/>
</dbReference>
<reference evidence="2 3" key="1">
    <citation type="submission" date="2023-06" db="EMBL/GenBank/DDBJ databases">
        <title>Comparative genomics of Bacillaceae isolates and their secondary metabolite potential.</title>
        <authorList>
            <person name="Song L."/>
            <person name="Nielsen L.J."/>
            <person name="Mohite O."/>
            <person name="Xu X."/>
            <person name="Weber T."/>
            <person name="Kovacs A.T."/>
        </authorList>
    </citation>
    <scope>NUCLEOTIDE SEQUENCE [LARGE SCALE GENOMIC DNA]</scope>
    <source>
        <strain evidence="2 3">DX2.1</strain>
    </source>
</reference>
<sequence length="336" mass="38743">MMDHPRKPLLKATQKKEERANSIAKATQRIDEKTNSIVKTVKKNDSNMNSGLKNQRTIMDILLSSTQNSLINQVNQIIVNDTIAKNALNEIRKKEQIFFQQTQKIFEKFNDTFKNWDFAKRLSELQKIANREKDIALEVKAIFLELDFPPHDDLFSNEAQEIVELYHTSELSITKAYVEELFLEKFDKQALVTMKSKWHGFEWLNNRISILEQVIEGHLKGYYNLTVPTLLAQTEGIVAQGFKHVGKMNGSKLEGFLTDLLSDHSTYSFDVQIHTFYTSRILAGFEHGKEINSSLSRHAILHGGDSSYGTQVNSLKCILIFDYLLDRLNDRREIDN</sequence>
<evidence type="ECO:0000313" key="3">
    <source>
        <dbReference type="Proteomes" id="UP001224139"/>
    </source>
</evidence>
<proteinExistence type="predicted"/>
<evidence type="ECO:0000313" key="2">
    <source>
        <dbReference type="EMBL" id="MDM5439838.1"/>
    </source>
</evidence>
<name>A0ABT7RA78_9BACI</name>